<proteinExistence type="predicted"/>
<dbReference type="PANTHER" id="PTHR43537:SF5">
    <property type="entry name" value="UXU OPERON TRANSCRIPTIONAL REGULATOR"/>
    <property type="match status" value="1"/>
</dbReference>
<dbReference type="EMBL" id="VLJT01000025">
    <property type="protein sequence ID" value="TWH16226.1"/>
    <property type="molecule type" value="Genomic_DNA"/>
</dbReference>
<dbReference type="Gene3D" id="1.20.120.530">
    <property type="entry name" value="GntR ligand-binding domain-like"/>
    <property type="match status" value="1"/>
</dbReference>
<reference evidence="5 6" key="1">
    <citation type="submission" date="2019-07" db="EMBL/GenBank/DDBJ databases">
        <title>Genome sequencing of lignin-degrading bacterial isolates.</title>
        <authorList>
            <person name="Gladden J."/>
        </authorList>
    </citation>
    <scope>NUCLEOTIDE SEQUENCE [LARGE SCALE GENOMIC DNA]</scope>
    <source>
        <strain evidence="5 6">J45</strain>
    </source>
</reference>
<dbReference type="Proteomes" id="UP000317573">
    <property type="component" value="Unassembled WGS sequence"/>
</dbReference>
<dbReference type="InterPro" id="IPR008920">
    <property type="entry name" value="TF_FadR/GntR_C"/>
</dbReference>
<dbReference type="Pfam" id="PF00392">
    <property type="entry name" value="GntR"/>
    <property type="match status" value="1"/>
</dbReference>
<dbReference type="CDD" id="cd07377">
    <property type="entry name" value="WHTH_GntR"/>
    <property type="match status" value="1"/>
</dbReference>
<evidence type="ECO:0000313" key="5">
    <source>
        <dbReference type="EMBL" id="TWH16226.1"/>
    </source>
</evidence>
<dbReference type="PROSITE" id="PS50949">
    <property type="entry name" value="HTH_GNTR"/>
    <property type="match status" value="1"/>
</dbReference>
<keyword evidence="2 5" id="KW-0238">DNA-binding</keyword>
<dbReference type="Pfam" id="PF07729">
    <property type="entry name" value="FCD"/>
    <property type="match status" value="1"/>
</dbReference>
<dbReference type="AlphaFoldDB" id="A0A562E2N2"/>
<accession>A0A562E2N2</accession>
<comment type="caution">
    <text evidence="5">The sequence shown here is derived from an EMBL/GenBank/DDBJ whole genome shotgun (WGS) entry which is preliminary data.</text>
</comment>
<keyword evidence="1" id="KW-0805">Transcription regulation</keyword>
<dbReference type="InterPro" id="IPR011711">
    <property type="entry name" value="GntR_C"/>
</dbReference>
<dbReference type="SMART" id="SM00345">
    <property type="entry name" value="HTH_GNTR"/>
    <property type="match status" value="1"/>
</dbReference>
<dbReference type="SMART" id="SM00895">
    <property type="entry name" value="FCD"/>
    <property type="match status" value="1"/>
</dbReference>
<keyword evidence="3" id="KW-0804">Transcription</keyword>
<dbReference type="InterPro" id="IPR000524">
    <property type="entry name" value="Tscrpt_reg_HTH_GntR"/>
</dbReference>
<dbReference type="GO" id="GO:0003700">
    <property type="term" value="F:DNA-binding transcription factor activity"/>
    <property type="evidence" value="ECO:0007669"/>
    <property type="project" value="InterPro"/>
</dbReference>
<dbReference type="InterPro" id="IPR036390">
    <property type="entry name" value="WH_DNA-bd_sf"/>
</dbReference>
<evidence type="ECO:0000259" key="4">
    <source>
        <dbReference type="PROSITE" id="PS50949"/>
    </source>
</evidence>
<evidence type="ECO:0000256" key="3">
    <source>
        <dbReference type="ARBA" id="ARBA00023163"/>
    </source>
</evidence>
<dbReference type="InterPro" id="IPR036388">
    <property type="entry name" value="WH-like_DNA-bd_sf"/>
</dbReference>
<evidence type="ECO:0000256" key="1">
    <source>
        <dbReference type="ARBA" id="ARBA00023015"/>
    </source>
</evidence>
<dbReference type="PANTHER" id="PTHR43537">
    <property type="entry name" value="TRANSCRIPTIONAL REGULATOR, GNTR FAMILY"/>
    <property type="match status" value="1"/>
</dbReference>
<dbReference type="PRINTS" id="PR00035">
    <property type="entry name" value="HTHGNTR"/>
</dbReference>
<gene>
    <name evidence="5" type="ORF">L618_002700000050</name>
</gene>
<evidence type="ECO:0000256" key="2">
    <source>
        <dbReference type="ARBA" id="ARBA00023125"/>
    </source>
</evidence>
<dbReference type="GO" id="GO:0003677">
    <property type="term" value="F:DNA binding"/>
    <property type="evidence" value="ECO:0007669"/>
    <property type="project" value="UniProtKB-KW"/>
</dbReference>
<organism evidence="5 6">
    <name type="scientific">Rhodococcus rhodochrous J45</name>
    <dbReference type="NCBI Taxonomy" id="935266"/>
    <lineage>
        <taxon>Bacteria</taxon>
        <taxon>Bacillati</taxon>
        <taxon>Actinomycetota</taxon>
        <taxon>Actinomycetes</taxon>
        <taxon>Mycobacteriales</taxon>
        <taxon>Nocardiaceae</taxon>
        <taxon>Rhodococcus</taxon>
    </lineage>
</organism>
<name>A0A562E2N2_RHORH</name>
<dbReference type="SUPFAM" id="SSF48008">
    <property type="entry name" value="GntR ligand-binding domain-like"/>
    <property type="match status" value="1"/>
</dbReference>
<dbReference type="Gene3D" id="1.10.10.10">
    <property type="entry name" value="Winged helix-like DNA-binding domain superfamily/Winged helix DNA-binding domain"/>
    <property type="match status" value="1"/>
</dbReference>
<feature type="domain" description="HTH gntR-type" evidence="4">
    <location>
        <begin position="24"/>
        <end position="94"/>
    </location>
</feature>
<sequence length="259" mass="28643">MSPAAPSTTRTGRSSIQLTPMEVPKASDVLANELRERILSGEYTEGTPLPPERELVVQTKMSRTTVREALRILEVQGLVRIKAGRAGGAFVQRPGEQSMADTVALLIRGRQIRLGALLETREAIEPFCAQLAARHRTDEDLARLDAANEDIAAAGDKLDAFLQANVDWHIAVASASHNELLSGLMISLSRAIYAATENEGFIDEKVREITVKAHRSVTRAIRDRDPDAAVRRMSRHVHSYAESIREFEERTDIPLDQES</sequence>
<evidence type="ECO:0000313" key="6">
    <source>
        <dbReference type="Proteomes" id="UP000317573"/>
    </source>
</evidence>
<dbReference type="SUPFAM" id="SSF46785">
    <property type="entry name" value="Winged helix' DNA-binding domain"/>
    <property type="match status" value="1"/>
</dbReference>
<protein>
    <submittedName>
        <fullName evidence="5">DNA-binding FadR family transcriptional regulator</fullName>
    </submittedName>
</protein>